<evidence type="ECO:0000256" key="1">
    <source>
        <dbReference type="SAM" id="Phobius"/>
    </source>
</evidence>
<feature type="transmembrane region" description="Helical" evidence="1">
    <location>
        <begin position="108"/>
        <end position="129"/>
    </location>
</feature>
<protein>
    <recommendedName>
        <fullName evidence="4">DUF1614 domain-containing protein</fullName>
    </recommendedName>
</protein>
<evidence type="ECO:0000313" key="3">
    <source>
        <dbReference type="Proteomes" id="UP000693672"/>
    </source>
</evidence>
<feature type="transmembrane region" description="Helical" evidence="1">
    <location>
        <begin position="56"/>
        <end position="73"/>
    </location>
</feature>
<feature type="transmembrane region" description="Helical" evidence="1">
    <location>
        <begin position="6"/>
        <end position="22"/>
    </location>
</feature>
<proteinExistence type="predicted"/>
<name>A0A916NNA5_9BACL</name>
<keyword evidence="3" id="KW-1185">Reference proteome</keyword>
<keyword evidence="1" id="KW-0472">Membrane</keyword>
<dbReference type="Proteomes" id="UP000693672">
    <property type="component" value="Unassembled WGS sequence"/>
</dbReference>
<organism evidence="2 3">
    <name type="scientific">Paenibacillus solanacearum</name>
    <dbReference type="NCBI Taxonomy" id="2048548"/>
    <lineage>
        <taxon>Bacteria</taxon>
        <taxon>Bacillati</taxon>
        <taxon>Bacillota</taxon>
        <taxon>Bacilli</taxon>
        <taxon>Bacillales</taxon>
        <taxon>Paenibacillaceae</taxon>
        <taxon>Paenibacillus</taxon>
    </lineage>
</organism>
<dbReference type="EMBL" id="CAJVAS010000004">
    <property type="protein sequence ID" value="CAG7611784.1"/>
    <property type="molecule type" value="Genomic_DNA"/>
</dbReference>
<sequence>MNAGYLSFVLMIVALILFASGWKDILIRGISHTSLLLFFVVWFIAFRWSFEWNGMQIFGIAPLLLGTALYVFVRSYESFQRLHALSVGLLLGSIFFFLKETIHLMPTLIVYSGSVTIALISGTIAAAALRRPAVQIAAISLGFVTGEAMYAYSHYKQAHVVLGGTSFQDLWCLTVFAARGVSLVLQQTVLGIKKAAVFVWESLRQRRP</sequence>
<gene>
    <name evidence="2" type="ORF">PAESOLCIP111_01434</name>
</gene>
<comment type="caution">
    <text evidence="2">The sequence shown here is derived from an EMBL/GenBank/DDBJ whole genome shotgun (WGS) entry which is preliminary data.</text>
</comment>
<feature type="transmembrane region" description="Helical" evidence="1">
    <location>
        <begin position="82"/>
        <end position="102"/>
    </location>
</feature>
<keyword evidence="1" id="KW-1133">Transmembrane helix</keyword>
<feature type="transmembrane region" description="Helical" evidence="1">
    <location>
        <begin position="34"/>
        <end position="50"/>
    </location>
</feature>
<keyword evidence="1" id="KW-0812">Transmembrane</keyword>
<dbReference type="AlphaFoldDB" id="A0A916NNA5"/>
<dbReference type="RefSeq" id="WP_218091235.1">
    <property type="nucleotide sequence ID" value="NZ_CAJVAS010000004.1"/>
</dbReference>
<reference evidence="2" key="1">
    <citation type="submission" date="2021-06" db="EMBL/GenBank/DDBJ databases">
        <authorList>
            <person name="Criscuolo A."/>
        </authorList>
    </citation>
    <scope>NUCLEOTIDE SEQUENCE</scope>
    <source>
        <strain evidence="2">CIP111600</strain>
    </source>
</reference>
<accession>A0A916NNA5</accession>
<evidence type="ECO:0000313" key="2">
    <source>
        <dbReference type="EMBL" id="CAG7611784.1"/>
    </source>
</evidence>
<evidence type="ECO:0008006" key="4">
    <source>
        <dbReference type="Google" id="ProtNLM"/>
    </source>
</evidence>